<dbReference type="PRINTS" id="PR00834">
    <property type="entry name" value="PROTEASES2C"/>
</dbReference>
<evidence type="ECO:0000256" key="2">
    <source>
        <dbReference type="ARBA" id="ARBA00022801"/>
    </source>
</evidence>
<dbReference type="RefSeq" id="WP_084737013.1">
    <property type="nucleotide sequence ID" value="NZ_FQZK01000003.1"/>
</dbReference>
<dbReference type="InterPro" id="IPR009003">
    <property type="entry name" value="Peptidase_S1_PA"/>
</dbReference>
<dbReference type="InterPro" id="IPR051201">
    <property type="entry name" value="Chloro_Bact_Ser_Proteases"/>
</dbReference>
<dbReference type="PROSITE" id="PS50106">
    <property type="entry name" value="PDZ"/>
    <property type="match status" value="1"/>
</dbReference>
<dbReference type="STRING" id="758803.SAMN05421803_103149"/>
<dbReference type="SUPFAM" id="SSF50494">
    <property type="entry name" value="Trypsin-like serine proteases"/>
    <property type="match status" value="1"/>
</dbReference>
<evidence type="ECO:0000313" key="5">
    <source>
        <dbReference type="EMBL" id="SHJ01144.1"/>
    </source>
</evidence>
<dbReference type="InterPro" id="IPR036034">
    <property type="entry name" value="PDZ_sf"/>
</dbReference>
<feature type="compositionally biased region" description="Low complexity" evidence="3">
    <location>
        <begin position="52"/>
        <end position="65"/>
    </location>
</feature>
<reference evidence="5 6" key="1">
    <citation type="submission" date="2016-11" db="EMBL/GenBank/DDBJ databases">
        <authorList>
            <person name="Jaros S."/>
            <person name="Januszkiewicz K."/>
            <person name="Wedrychowicz H."/>
        </authorList>
    </citation>
    <scope>NUCLEOTIDE SEQUENCE [LARGE SCALE GENOMIC DNA]</scope>
    <source>
        <strain evidence="5 6">CGMCC 4.5723</strain>
    </source>
</reference>
<dbReference type="Proteomes" id="UP000184452">
    <property type="component" value="Unassembled WGS sequence"/>
</dbReference>
<evidence type="ECO:0000256" key="3">
    <source>
        <dbReference type="SAM" id="MobiDB-lite"/>
    </source>
</evidence>
<keyword evidence="2" id="KW-0378">Hydrolase</keyword>
<dbReference type="Gene3D" id="2.40.10.120">
    <property type="match status" value="1"/>
</dbReference>
<keyword evidence="6" id="KW-1185">Reference proteome</keyword>
<accession>A0A1M6FTW3</accession>
<dbReference type="Gene3D" id="2.30.42.10">
    <property type="match status" value="1"/>
</dbReference>
<evidence type="ECO:0000313" key="6">
    <source>
        <dbReference type="Proteomes" id="UP000184452"/>
    </source>
</evidence>
<proteinExistence type="predicted"/>
<feature type="region of interest" description="Disordered" evidence="3">
    <location>
        <begin position="163"/>
        <end position="191"/>
    </location>
</feature>
<feature type="compositionally biased region" description="Basic and acidic residues" evidence="3">
    <location>
        <begin position="462"/>
        <end position="475"/>
    </location>
</feature>
<evidence type="ECO:0000259" key="4">
    <source>
        <dbReference type="PROSITE" id="PS50106"/>
    </source>
</evidence>
<sequence>MHPDPQGRPSFGASEPTPSGRPAPQGDPGRPAPGYTPTGPADAGAPGGFPGPGYAPTGQQAAFGAGDPGAAGPGGPGAPPVGPGYAPTGQQAAFGAGDPGTAGPGDPSGRYAAGYAGAPAYAAAGGPRREKRGVPAWMALSGMLVVALIAGGAGGAAGGLLAGGGSQDAAPQVEGPTMNEPPPEAPQRDPDTIAGVAQRVSPSVVSIRSADRSVMGGGSGFIIEGDHVVTNDHVSAELESDGILVEYSDGSLSPATVVGADPSSDLAVLALEDPVAVEPLEFGDSEQVIVGDEVIAIGAPLGYSGTVTQGIISAVNRPVTSGEGPDASRFYALQTDAAINPGNSGGPLVDTRGRVIGVNSMIVTMGYAGESAGNIGLGFAIPSVEADRVVQRLIDDGEATYADLGAEIDVERPLPGAVVDSVESGGAADRAGLRSGDVITTFDGRPVNSGQELLAMIRDRSPGDEVEVEYERGGTREAATITLDSTDD</sequence>
<dbReference type="PANTHER" id="PTHR43343">
    <property type="entry name" value="PEPTIDASE S12"/>
    <property type="match status" value="1"/>
</dbReference>
<feature type="domain" description="PDZ" evidence="4">
    <location>
        <begin position="388"/>
        <end position="474"/>
    </location>
</feature>
<feature type="compositionally biased region" description="Low complexity" evidence="3">
    <location>
        <begin position="83"/>
        <end position="96"/>
    </location>
</feature>
<keyword evidence="1 5" id="KW-0645">Protease</keyword>
<name>A0A1M6FTW3_9ACTN</name>
<feature type="compositionally biased region" description="Gly residues" evidence="3">
    <location>
        <begin position="66"/>
        <end position="75"/>
    </location>
</feature>
<dbReference type="GO" id="GO:0004252">
    <property type="term" value="F:serine-type endopeptidase activity"/>
    <property type="evidence" value="ECO:0007669"/>
    <property type="project" value="InterPro"/>
</dbReference>
<dbReference type="AlphaFoldDB" id="A0A1M6FTW3"/>
<feature type="region of interest" description="Disordered" evidence="3">
    <location>
        <begin position="462"/>
        <end position="488"/>
    </location>
</feature>
<feature type="region of interest" description="Disordered" evidence="3">
    <location>
        <begin position="1"/>
        <end position="108"/>
    </location>
</feature>
<dbReference type="SMART" id="SM00228">
    <property type="entry name" value="PDZ"/>
    <property type="match status" value="1"/>
</dbReference>
<protein>
    <submittedName>
        <fullName evidence="5">Putative serine protease PepD</fullName>
    </submittedName>
</protein>
<dbReference type="PANTHER" id="PTHR43343:SF3">
    <property type="entry name" value="PROTEASE DO-LIKE 8, CHLOROPLASTIC"/>
    <property type="match status" value="1"/>
</dbReference>
<dbReference type="EMBL" id="FQZK01000003">
    <property type="protein sequence ID" value="SHJ01144.1"/>
    <property type="molecule type" value="Genomic_DNA"/>
</dbReference>
<dbReference type="Pfam" id="PF13365">
    <property type="entry name" value="Trypsin_2"/>
    <property type="match status" value="1"/>
</dbReference>
<dbReference type="InterPro" id="IPR001940">
    <property type="entry name" value="Peptidase_S1C"/>
</dbReference>
<gene>
    <name evidence="5" type="ORF">SAMN05421803_103149</name>
</gene>
<dbReference type="SUPFAM" id="SSF50156">
    <property type="entry name" value="PDZ domain-like"/>
    <property type="match status" value="1"/>
</dbReference>
<dbReference type="GO" id="GO:0006508">
    <property type="term" value="P:proteolysis"/>
    <property type="evidence" value="ECO:0007669"/>
    <property type="project" value="UniProtKB-KW"/>
</dbReference>
<evidence type="ECO:0000256" key="1">
    <source>
        <dbReference type="ARBA" id="ARBA00022670"/>
    </source>
</evidence>
<dbReference type="Pfam" id="PF13180">
    <property type="entry name" value="PDZ_2"/>
    <property type="match status" value="1"/>
</dbReference>
<organism evidence="5 6">
    <name type="scientific">Nocardiopsis flavescens</name>
    <dbReference type="NCBI Taxonomy" id="758803"/>
    <lineage>
        <taxon>Bacteria</taxon>
        <taxon>Bacillati</taxon>
        <taxon>Actinomycetota</taxon>
        <taxon>Actinomycetes</taxon>
        <taxon>Streptosporangiales</taxon>
        <taxon>Nocardiopsidaceae</taxon>
        <taxon>Nocardiopsis</taxon>
    </lineage>
</organism>
<dbReference type="InterPro" id="IPR001478">
    <property type="entry name" value="PDZ"/>
</dbReference>
<feature type="compositionally biased region" description="Low complexity" evidence="3">
    <location>
        <begin position="28"/>
        <end position="44"/>
    </location>
</feature>